<keyword evidence="3" id="KW-1185">Reference proteome</keyword>
<dbReference type="OrthoDB" id="9802248at2"/>
<dbReference type="Gene3D" id="3.60.15.10">
    <property type="entry name" value="Ribonuclease Z/Hydroxyacylglutathione hydrolase-like"/>
    <property type="match status" value="1"/>
</dbReference>
<dbReference type="CDD" id="cd07721">
    <property type="entry name" value="yflN-like_MBL-fold"/>
    <property type="match status" value="1"/>
</dbReference>
<feature type="domain" description="Metallo-beta-lactamase" evidence="1">
    <location>
        <begin position="15"/>
        <end position="195"/>
    </location>
</feature>
<evidence type="ECO:0000313" key="3">
    <source>
        <dbReference type="Proteomes" id="UP000290365"/>
    </source>
</evidence>
<accession>A0A4P6JK55</accession>
<reference evidence="2 3" key="1">
    <citation type="submission" date="2019-01" db="EMBL/GenBank/DDBJ databases">
        <title>Ktedonosporobacter rubrisoli SCAWS-G2.</title>
        <authorList>
            <person name="Huang Y."/>
            <person name="Yan B."/>
        </authorList>
    </citation>
    <scope>NUCLEOTIDE SEQUENCE [LARGE SCALE GENOMIC DNA]</scope>
    <source>
        <strain evidence="2 3">SCAWS-G2</strain>
    </source>
</reference>
<keyword evidence="2" id="KW-0378">Hydrolase</keyword>
<dbReference type="SMART" id="SM00849">
    <property type="entry name" value="Lactamase_B"/>
    <property type="match status" value="1"/>
</dbReference>
<dbReference type="RefSeq" id="WP_129886123.1">
    <property type="nucleotide sequence ID" value="NZ_CP035758.1"/>
</dbReference>
<evidence type="ECO:0000259" key="1">
    <source>
        <dbReference type="SMART" id="SM00849"/>
    </source>
</evidence>
<evidence type="ECO:0000313" key="2">
    <source>
        <dbReference type="EMBL" id="QBD75525.1"/>
    </source>
</evidence>
<dbReference type="EMBL" id="CP035758">
    <property type="protein sequence ID" value="QBD75525.1"/>
    <property type="molecule type" value="Genomic_DNA"/>
</dbReference>
<dbReference type="KEGG" id="kbs:EPA93_05710"/>
<proteinExistence type="predicted"/>
<dbReference type="InterPro" id="IPR050855">
    <property type="entry name" value="NDM-1-like"/>
</dbReference>
<dbReference type="Proteomes" id="UP000290365">
    <property type="component" value="Chromosome"/>
</dbReference>
<gene>
    <name evidence="2" type="ORF">EPA93_05710</name>
</gene>
<dbReference type="InterPro" id="IPR036866">
    <property type="entry name" value="RibonucZ/Hydroxyglut_hydro"/>
</dbReference>
<dbReference type="PANTHER" id="PTHR42951:SF17">
    <property type="entry name" value="METALLO-BETA-LACTAMASE DOMAIN-CONTAINING PROTEIN"/>
    <property type="match status" value="1"/>
</dbReference>
<dbReference type="Pfam" id="PF00753">
    <property type="entry name" value="Lactamase_B"/>
    <property type="match status" value="1"/>
</dbReference>
<protein>
    <submittedName>
        <fullName evidence="2">MBL fold metallo-hydrolase</fullName>
    </submittedName>
</protein>
<dbReference type="SUPFAM" id="SSF56281">
    <property type="entry name" value="Metallo-hydrolase/oxidoreductase"/>
    <property type="match status" value="1"/>
</dbReference>
<dbReference type="AlphaFoldDB" id="A0A4P6JK55"/>
<name>A0A4P6JK55_KTERU</name>
<organism evidence="2 3">
    <name type="scientific">Ktedonosporobacter rubrisoli</name>
    <dbReference type="NCBI Taxonomy" id="2509675"/>
    <lineage>
        <taxon>Bacteria</taxon>
        <taxon>Bacillati</taxon>
        <taxon>Chloroflexota</taxon>
        <taxon>Ktedonobacteria</taxon>
        <taxon>Ktedonobacterales</taxon>
        <taxon>Ktedonosporobacteraceae</taxon>
        <taxon>Ktedonosporobacter</taxon>
    </lineage>
</organism>
<sequence>MEITPSVHKLESTRGSYAYLIREAEPILIDTSFPGRAGAILAELEMIGLKPTDIAHILLTHHDGDHIGNVRALQQASGAQVWASQEDLPYILGQRSRTGIKRLIQALIKVEPPQVDQIYQAEQKIGPLEVIPTPGHTPGHVSFLYGDVLFSGDLVVNRKNKLRTAPAVLNWDRAALKRSLRAVQHLKFNWICPAHGEPLQRASLWETLSD</sequence>
<dbReference type="GO" id="GO:0016787">
    <property type="term" value="F:hydrolase activity"/>
    <property type="evidence" value="ECO:0007669"/>
    <property type="project" value="UniProtKB-KW"/>
</dbReference>
<dbReference type="PANTHER" id="PTHR42951">
    <property type="entry name" value="METALLO-BETA-LACTAMASE DOMAIN-CONTAINING"/>
    <property type="match status" value="1"/>
</dbReference>
<dbReference type="InterPro" id="IPR001279">
    <property type="entry name" value="Metallo-B-lactamas"/>
</dbReference>